<feature type="chain" id="PRO_5022792060" evidence="2">
    <location>
        <begin position="31"/>
        <end position="232"/>
    </location>
</feature>
<keyword evidence="2" id="KW-0732">Signal</keyword>
<evidence type="ECO:0000256" key="1">
    <source>
        <dbReference type="SAM" id="MobiDB-lite"/>
    </source>
</evidence>
<dbReference type="InterPro" id="IPR003245">
    <property type="entry name" value="Phytocyanin_dom"/>
</dbReference>
<evidence type="ECO:0000313" key="4">
    <source>
        <dbReference type="EMBL" id="MPA71925.1"/>
    </source>
</evidence>
<dbReference type="InterPro" id="IPR008972">
    <property type="entry name" value="Cupredoxin"/>
</dbReference>
<proteinExistence type="predicted"/>
<dbReference type="FunFam" id="2.60.40.420:FF:000048">
    <property type="entry name" value="Early nodulin-like protein 18"/>
    <property type="match status" value="1"/>
</dbReference>
<sequence>MEQGSNSLSFLFFILSCLLLLLSFAGTVEAYKNYTVGDSLGWYDNLRKPNANYRKWVAGKNFSLGDFLIFNTDNNHSVVQTYNFNTYKHCDYNNAQENDTIEWSAAEPSSTTPHAVSVAIPLLKVGKTYFLSGDYDGEQCQHGQHFKINVTYGQGLPESLKNLSDESPAPASPNSGNDESAPDTVIPSNFNNTQESSDVREESGSVSLSVFLKIFNRQLNGILILLGLICSF</sequence>
<dbReference type="Pfam" id="PF02298">
    <property type="entry name" value="Cu_bind_like"/>
    <property type="match status" value="1"/>
</dbReference>
<dbReference type="AlphaFoldDB" id="A0A5B7BTA1"/>
<dbReference type="Gene3D" id="2.60.40.420">
    <property type="entry name" value="Cupredoxins - blue copper proteins"/>
    <property type="match status" value="1"/>
</dbReference>
<feature type="signal peptide" evidence="2">
    <location>
        <begin position="1"/>
        <end position="30"/>
    </location>
</feature>
<name>A0A5B7BTA1_DAVIN</name>
<dbReference type="GO" id="GO:0009055">
    <property type="term" value="F:electron transfer activity"/>
    <property type="evidence" value="ECO:0007669"/>
    <property type="project" value="InterPro"/>
</dbReference>
<dbReference type="PANTHER" id="PTHR33021:SF6">
    <property type="entry name" value="EARLY NODULIN-LIKE PROTEIN 18"/>
    <property type="match status" value="1"/>
</dbReference>
<organism evidence="4">
    <name type="scientific">Davidia involucrata</name>
    <name type="common">Dove tree</name>
    <dbReference type="NCBI Taxonomy" id="16924"/>
    <lineage>
        <taxon>Eukaryota</taxon>
        <taxon>Viridiplantae</taxon>
        <taxon>Streptophyta</taxon>
        <taxon>Embryophyta</taxon>
        <taxon>Tracheophyta</taxon>
        <taxon>Spermatophyta</taxon>
        <taxon>Magnoliopsida</taxon>
        <taxon>eudicotyledons</taxon>
        <taxon>Gunneridae</taxon>
        <taxon>Pentapetalae</taxon>
        <taxon>asterids</taxon>
        <taxon>Cornales</taxon>
        <taxon>Nyssaceae</taxon>
        <taxon>Davidia</taxon>
    </lineage>
</organism>
<evidence type="ECO:0000259" key="3">
    <source>
        <dbReference type="PROSITE" id="PS51485"/>
    </source>
</evidence>
<dbReference type="EMBL" id="GHES01041366">
    <property type="protein sequence ID" value="MPA71925.1"/>
    <property type="molecule type" value="Transcribed_RNA"/>
</dbReference>
<dbReference type="InterPro" id="IPR039391">
    <property type="entry name" value="Phytocyanin-like"/>
</dbReference>
<dbReference type="SUPFAM" id="SSF49503">
    <property type="entry name" value="Cupredoxins"/>
    <property type="match status" value="1"/>
</dbReference>
<accession>A0A5B7BTA1</accession>
<dbReference type="PANTHER" id="PTHR33021">
    <property type="entry name" value="BLUE COPPER PROTEIN"/>
    <property type="match status" value="1"/>
</dbReference>
<feature type="region of interest" description="Disordered" evidence="1">
    <location>
        <begin position="159"/>
        <end position="199"/>
    </location>
</feature>
<reference evidence="4" key="1">
    <citation type="submission" date="2019-08" db="EMBL/GenBank/DDBJ databases">
        <title>Reference gene set and small RNA set construction with multiple tissues from Davidia involucrata Baill.</title>
        <authorList>
            <person name="Yang H."/>
            <person name="Zhou C."/>
            <person name="Li G."/>
            <person name="Wang J."/>
            <person name="Gao P."/>
            <person name="Wang M."/>
            <person name="Wang R."/>
            <person name="Zhao Y."/>
        </authorList>
    </citation>
    <scope>NUCLEOTIDE SEQUENCE</scope>
    <source>
        <tissue evidence="4">Mixed with DoveR01_LX</tissue>
    </source>
</reference>
<evidence type="ECO:0000256" key="2">
    <source>
        <dbReference type="SAM" id="SignalP"/>
    </source>
</evidence>
<feature type="compositionally biased region" description="Polar residues" evidence="1">
    <location>
        <begin position="186"/>
        <end position="196"/>
    </location>
</feature>
<feature type="domain" description="Phytocyanin" evidence="3">
    <location>
        <begin position="32"/>
        <end position="152"/>
    </location>
</feature>
<dbReference type="GO" id="GO:0005886">
    <property type="term" value="C:plasma membrane"/>
    <property type="evidence" value="ECO:0007669"/>
    <property type="project" value="TreeGrafter"/>
</dbReference>
<gene>
    <name evidence="4" type="ORF">Din_041366</name>
</gene>
<dbReference type="PROSITE" id="PS51485">
    <property type="entry name" value="PHYTOCYANIN"/>
    <property type="match status" value="1"/>
</dbReference>
<protein>
    <submittedName>
        <fullName evidence="4">Putative plastocyanin-like domain protein</fullName>
    </submittedName>
</protein>